<dbReference type="EMBL" id="CM046392">
    <property type="protein sequence ID" value="KAI8556147.1"/>
    <property type="molecule type" value="Genomic_DNA"/>
</dbReference>
<accession>A0ACC0NS09</accession>
<comment type="caution">
    <text evidence="1">The sequence shown here is derived from an EMBL/GenBank/DDBJ whole genome shotgun (WGS) entry which is preliminary data.</text>
</comment>
<evidence type="ECO:0000313" key="2">
    <source>
        <dbReference type="Proteomes" id="UP001062846"/>
    </source>
</evidence>
<gene>
    <name evidence="1" type="ORF">RHMOL_Rhmol05G0229300</name>
</gene>
<sequence length="476" mass="52702">MDMRSGLFMQRSGEKQLSNMDISGAMSSSLPVFRTPLEEKYPKLPDSFHFSSEHKLMTHSISPRSALLASKTGTVGHMFSSASSLPPDVHFSSVSPQARYPSDAPFISQTSGKGTSFPPIQSSHTGVQSTPLTNYPKESNDMSWTTDSLQSFLDFPENVLMQTGQVESTIGIMASEDHAKRINWQEWAELIDVDDALESDWSDILGDVNVQDPKPKVIESSARQPQDLHHSVASTETCPVTGPLSSAAQTKSRMRWTPELHELFVEAVNKLGGSEKATPKGVLKLMNVESLTIYHVKSHLQKFRTARHKPESSEGTSEKKSTSIEEITSLDLKTSMGITEALRMQMEVQKRLHEQLEIQRNLQLRIEEQGRHLQMMFEKQKKVDDERSKVSSSNPVEPPTPISSTMESSHANSKLEASDKDNANGSHALDEISQCSSTTKTAPESIIVNDLDPDSRVSSPRPTKRAKGDETTVIIN</sequence>
<name>A0ACC0NS09_RHOML</name>
<protein>
    <submittedName>
        <fullName evidence="1">Uncharacterized protein</fullName>
    </submittedName>
</protein>
<reference evidence="1" key="1">
    <citation type="submission" date="2022-02" db="EMBL/GenBank/DDBJ databases">
        <title>Plant Genome Project.</title>
        <authorList>
            <person name="Zhang R.-G."/>
        </authorList>
    </citation>
    <scope>NUCLEOTIDE SEQUENCE</scope>
    <source>
        <strain evidence="1">AT1</strain>
    </source>
</reference>
<organism evidence="1 2">
    <name type="scientific">Rhododendron molle</name>
    <name type="common">Chinese azalea</name>
    <name type="synonym">Azalea mollis</name>
    <dbReference type="NCBI Taxonomy" id="49168"/>
    <lineage>
        <taxon>Eukaryota</taxon>
        <taxon>Viridiplantae</taxon>
        <taxon>Streptophyta</taxon>
        <taxon>Embryophyta</taxon>
        <taxon>Tracheophyta</taxon>
        <taxon>Spermatophyta</taxon>
        <taxon>Magnoliopsida</taxon>
        <taxon>eudicotyledons</taxon>
        <taxon>Gunneridae</taxon>
        <taxon>Pentapetalae</taxon>
        <taxon>asterids</taxon>
        <taxon>Ericales</taxon>
        <taxon>Ericaceae</taxon>
        <taxon>Ericoideae</taxon>
        <taxon>Rhodoreae</taxon>
        <taxon>Rhododendron</taxon>
    </lineage>
</organism>
<proteinExistence type="predicted"/>
<dbReference type="Proteomes" id="UP001062846">
    <property type="component" value="Chromosome 5"/>
</dbReference>
<keyword evidence="2" id="KW-1185">Reference proteome</keyword>
<evidence type="ECO:0000313" key="1">
    <source>
        <dbReference type="EMBL" id="KAI8556147.1"/>
    </source>
</evidence>